<protein>
    <submittedName>
        <fullName evidence="1">Uncharacterized protein</fullName>
    </submittedName>
</protein>
<name>A0A397SKE6_9GLOM</name>
<gene>
    <name evidence="1" type="ORF">C1645_779393</name>
</gene>
<keyword evidence="2" id="KW-1185">Reference proteome</keyword>
<sequence length="243" mass="28239">MSKNEDKQMGEVEKWFVEALKLPENFLIKDSHKQAKHQVYLQGASITISGVGDISIGPSKTPCVWVETKKNRDYFRPGQAMAELFLLDKICPLCSLVVLTDCNDEWIFYCFLEINGRTYLATFEVNDRGIALAIIKQFVLTEGASFHKDMLKMRINYEPNLPIPFENKVKFIEQIPNENDDRITDLFDEMSEQELFNMSMRKRLRTLRDISNINQLPHVDQFIKLFGDDYENSYGDYGTSMYS</sequence>
<evidence type="ECO:0000313" key="2">
    <source>
        <dbReference type="Proteomes" id="UP000265703"/>
    </source>
</evidence>
<reference evidence="1 2" key="1">
    <citation type="submission" date="2018-06" db="EMBL/GenBank/DDBJ databases">
        <title>Comparative genomics reveals the genomic features of Rhizophagus irregularis, R. cerebriforme, R. diaphanum and Gigaspora rosea, and their symbiotic lifestyle signature.</title>
        <authorList>
            <person name="Morin E."/>
            <person name="San Clemente H."/>
            <person name="Chen E.C.H."/>
            <person name="De La Providencia I."/>
            <person name="Hainaut M."/>
            <person name="Kuo A."/>
            <person name="Kohler A."/>
            <person name="Murat C."/>
            <person name="Tang N."/>
            <person name="Roy S."/>
            <person name="Loubradou J."/>
            <person name="Henrissat B."/>
            <person name="Grigoriev I.V."/>
            <person name="Corradi N."/>
            <person name="Roux C."/>
            <person name="Martin F.M."/>
        </authorList>
    </citation>
    <scope>NUCLEOTIDE SEQUENCE [LARGE SCALE GENOMIC DNA]</scope>
    <source>
        <strain evidence="1 2">DAOM 227022</strain>
    </source>
</reference>
<dbReference type="EMBL" id="QKYT01000355">
    <property type="protein sequence ID" value="RIA86593.1"/>
    <property type="molecule type" value="Genomic_DNA"/>
</dbReference>
<dbReference type="OrthoDB" id="2432142at2759"/>
<evidence type="ECO:0000313" key="1">
    <source>
        <dbReference type="EMBL" id="RIA86593.1"/>
    </source>
</evidence>
<dbReference type="Proteomes" id="UP000265703">
    <property type="component" value="Unassembled WGS sequence"/>
</dbReference>
<comment type="caution">
    <text evidence="1">The sequence shown here is derived from an EMBL/GenBank/DDBJ whole genome shotgun (WGS) entry which is preliminary data.</text>
</comment>
<dbReference type="AlphaFoldDB" id="A0A397SKE6"/>
<accession>A0A397SKE6</accession>
<organism evidence="1 2">
    <name type="scientific">Glomus cerebriforme</name>
    <dbReference type="NCBI Taxonomy" id="658196"/>
    <lineage>
        <taxon>Eukaryota</taxon>
        <taxon>Fungi</taxon>
        <taxon>Fungi incertae sedis</taxon>
        <taxon>Mucoromycota</taxon>
        <taxon>Glomeromycotina</taxon>
        <taxon>Glomeromycetes</taxon>
        <taxon>Glomerales</taxon>
        <taxon>Glomeraceae</taxon>
        <taxon>Glomus</taxon>
    </lineage>
</organism>
<proteinExistence type="predicted"/>